<comment type="caution">
    <text evidence="2">The sequence shown here is derived from an EMBL/GenBank/DDBJ whole genome shotgun (WGS) entry which is preliminary data.</text>
</comment>
<keyword evidence="3" id="KW-1185">Reference proteome</keyword>
<feature type="transmembrane region" description="Helical" evidence="1">
    <location>
        <begin position="174"/>
        <end position="199"/>
    </location>
</feature>
<dbReference type="OrthoDB" id="3290813at2"/>
<sequence>MIGFAAAIAGTLLYGVASVAQSYAAQRASGAAVLRHPVYLVGLGCDLLAWLASLVALWSLPLFAVQSLLAGSLAVTVVLAALVLHVPVGPAGRVATAVVIVGLVLVSWSAGAESTRAAPGWFVGLLVALLAAVVAGGVALYGRGGSIALAAVAALGFSGAAMAARALASSSLSLAGLLADPVAWMIVAFGVVGAVLYARSLERGAVGPATATLWVIEVLVPGGLGVLVLGDTVRPGTLVLAAAGVALAIAGTVALARGGAGEPAPGIGGESGSSQG</sequence>
<dbReference type="EMBL" id="AWQS01000064">
    <property type="protein sequence ID" value="EWT06125.1"/>
    <property type="molecule type" value="Genomic_DNA"/>
</dbReference>
<dbReference type="PANTHER" id="PTHR40761">
    <property type="entry name" value="CONSERVED INTEGRAL MEMBRANE ALANINE VALINE AND LEUCINE RICH PROTEIN-RELATED"/>
    <property type="match status" value="1"/>
</dbReference>
<dbReference type="RefSeq" id="WP_051518417.1">
    <property type="nucleotide sequence ID" value="NZ_AWQS01000064.1"/>
</dbReference>
<feature type="transmembrane region" description="Helical" evidence="1">
    <location>
        <begin position="94"/>
        <end position="111"/>
    </location>
</feature>
<feature type="transmembrane region" description="Helical" evidence="1">
    <location>
        <begin position="67"/>
        <end position="88"/>
    </location>
</feature>
<dbReference type="PANTHER" id="PTHR40761:SF1">
    <property type="entry name" value="CONSERVED INTEGRAL MEMBRANE ALANINE VALINE AND LEUCINE RICH PROTEIN-RELATED"/>
    <property type="match status" value="1"/>
</dbReference>
<feature type="transmembrane region" description="Helical" evidence="1">
    <location>
        <begin position="118"/>
        <end position="141"/>
    </location>
</feature>
<proteinExistence type="predicted"/>
<organism evidence="2 3">
    <name type="scientific">Intrasporangium chromatireducens Q5-1</name>
    <dbReference type="NCBI Taxonomy" id="584657"/>
    <lineage>
        <taxon>Bacteria</taxon>
        <taxon>Bacillati</taxon>
        <taxon>Actinomycetota</taxon>
        <taxon>Actinomycetes</taxon>
        <taxon>Micrococcales</taxon>
        <taxon>Intrasporangiaceae</taxon>
        <taxon>Intrasporangium</taxon>
    </lineage>
</organism>
<evidence type="ECO:0000256" key="1">
    <source>
        <dbReference type="SAM" id="Phobius"/>
    </source>
</evidence>
<keyword evidence="1" id="KW-1133">Transmembrane helix</keyword>
<keyword evidence="1" id="KW-0812">Transmembrane</keyword>
<accession>W9GJ69</accession>
<dbReference type="Proteomes" id="UP000019494">
    <property type="component" value="Unassembled WGS sequence"/>
</dbReference>
<evidence type="ECO:0008006" key="4">
    <source>
        <dbReference type="Google" id="ProtNLM"/>
    </source>
</evidence>
<evidence type="ECO:0000313" key="3">
    <source>
        <dbReference type="Proteomes" id="UP000019494"/>
    </source>
</evidence>
<name>W9GJ69_9MICO</name>
<reference evidence="3" key="1">
    <citation type="submission" date="2013-08" db="EMBL/GenBank/DDBJ databases">
        <title>Intrasporangium oryzae NRRL B-24470.</title>
        <authorList>
            <person name="Liu H."/>
            <person name="Wang G."/>
        </authorList>
    </citation>
    <scope>NUCLEOTIDE SEQUENCE [LARGE SCALE GENOMIC DNA]</scope>
    <source>
        <strain evidence="3">Q5-1</strain>
    </source>
</reference>
<gene>
    <name evidence="2" type="ORF">N864_24000</name>
</gene>
<keyword evidence="1" id="KW-0472">Membrane</keyword>
<protein>
    <recommendedName>
        <fullName evidence="4">Integral membrane protein</fullName>
    </recommendedName>
</protein>
<feature type="transmembrane region" description="Helical" evidence="1">
    <location>
        <begin position="237"/>
        <end position="256"/>
    </location>
</feature>
<feature type="transmembrane region" description="Helical" evidence="1">
    <location>
        <begin position="211"/>
        <end position="230"/>
    </location>
</feature>
<evidence type="ECO:0000313" key="2">
    <source>
        <dbReference type="EMBL" id="EWT06125.1"/>
    </source>
</evidence>
<feature type="transmembrane region" description="Helical" evidence="1">
    <location>
        <begin position="147"/>
        <end position="167"/>
    </location>
</feature>
<feature type="transmembrane region" description="Helical" evidence="1">
    <location>
        <begin position="38"/>
        <end position="60"/>
    </location>
</feature>
<dbReference type="AlphaFoldDB" id="W9GJ69"/>